<dbReference type="SUPFAM" id="SSF55874">
    <property type="entry name" value="ATPase domain of HSP90 chaperone/DNA topoisomerase II/histidine kinase"/>
    <property type="match status" value="1"/>
</dbReference>
<evidence type="ECO:0000256" key="1">
    <source>
        <dbReference type="ARBA" id="ARBA00000085"/>
    </source>
</evidence>
<feature type="transmembrane region" description="Helical" evidence="10">
    <location>
        <begin position="219"/>
        <end position="242"/>
    </location>
</feature>
<sequence length="514" mass="57812">MRSILAKILGLVLTFNAVLWLFVLASDDFVPNAIKYKKDQISLASILYAQIALPVIQDETITDFEKMVVISQRFSRRIIPNSEWIKIYRFEAEGELDEWFKYFDGSAVNRRAPIVVTGLPNELNVAQKDEVNLSDQIMATMFNAYKYVVDSQVLTEPLVARRARFTSQIEVLDDDQGSYSLRVLTPIRDGKETVGIVEVQDTYQIKNAYFGRNAVRLNLLGGISMISCLFGLSLATSIAFPLRKLSRRLDQKLSPDDLATQLQGFRINSLSRRRDEIGKLHGNLVKLTNQVTDLFQEKEQFATEVSHELKNPIASIIAYAESCESQAAPDTEVIRKMKAQAVRMSKLVTEISEAAVVDNDLVTKKRERFDLSETIGEILDHYEDVNEYPCLKFARNIQRRVAITGLQDRWGQIIVNLLDNATSFTRPVGTIRITLKKTWRHGVVLEIEDTGPGVTEAATELIFERFYTARRGNAVQANASGLGLSLVKQIVEAHRGEISVSTSELGGARFVISL</sequence>
<keyword evidence="9 10" id="KW-0472">Membrane</keyword>
<evidence type="ECO:0000256" key="5">
    <source>
        <dbReference type="ARBA" id="ARBA00022679"/>
    </source>
</evidence>
<dbReference type="InterPro" id="IPR004358">
    <property type="entry name" value="Sig_transdc_His_kin-like_C"/>
</dbReference>
<dbReference type="Gene3D" id="3.30.565.10">
    <property type="entry name" value="Histidine kinase-like ATPase, C-terminal domain"/>
    <property type="match status" value="1"/>
</dbReference>
<keyword evidence="6 10" id="KW-0812">Transmembrane</keyword>
<protein>
    <recommendedName>
        <fullName evidence="3">histidine kinase</fullName>
        <ecNumber evidence="3">2.7.13.3</ecNumber>
    </recommendedName>
</protein>
<dbReference type="GO" id="GO:0005886">
    <property type="term" value="C:plasma membrane"/>
    <property type="evidence" value="ECO:0007669"/>
    <property type="project" value="TreeGrafter"/>
</dbReference>
<dbReference type="AlphaFoldDB" id="A0A0P1F239"/>
<evidence type="ECO:0000256" key="3">
    <source>
        <dbReference type="ARBA" id="ARBA00012438"/>
    </source>
</evidence>
<evidence type="ECO:0000256" key="2">
    <source>
        <dbReference type="ARBA" id="ARBA00004370"/>
    </source>
</evidence>
<dbReference type="CDD" id="cd00082">
    <property type="entry name" value="HisKA"/>
    <property type="match status" value="1"/>
</dbReference>
<dbReference type="InterPro" id="IPR003661">
    <property type="entry name" value="HisK_dim/P_dom"/>
</dbReference>
<dbReference type="InterPro" id="IPR050428">
    <property type="entry name" value="TCS_sensor_his_kinase"/>
</dbReference>
<proteinExistence type="predicted"/>
<dbReference type="InterPro" id="IPR036097">
    <property type="entry name" value="HisK_dim/P_sf"/>
</dbReference>
<evidence type="ECO:0000256" key="7">
    <source>
        <dbReference type="ARBA" id="ARBA00022777"/>
    </source>
</evidence>
<feature type="domain" description="Histidine kinase" evidence="11">
    <location>
        <begin position="304"/>
        <end position="514"/>
    </location>
</feature>
<dbReference type="RefSeq" id="WP_058124214.1">
    <property type="nucleotide sequence ID" value="NZ_CYRX01000032.1"/>
</dbReference>
<dbReference type="PRINTS" id="PR00344">
    <property type="entry name" value="BCTRLSENSOR"/>
</dbReference>
<dbReference type="Pfam" id="PF00512">
    <property type="entry name" value="HisKA"/>
    <property type="match status" value="1"/>
</dbReference>
<dbReference type="SMART" id="SM00388">
    <property type="entry name" value="HisKA"/>
    <property type="match status" value="1"/>
</dbReference>
<dbReference type="CDD" id="cd00075">
    <property type="entry name" value="HATPase"/>
    <property type="match status" value="1"/>
</dbReference>
<keyword evidence="4" id="KW-0597">Phosphoprotein</keyword>
<organism evidence="12 13">
    <name type="scientific">Thalassobacter stenotrophicus</name>
    <dbReference type="NCBI Taxonomy" id="266809"/>
    <lineage>
        <taxon>Bacteria</taxon>
        <taxon>Pseudomonadati</taxon>
        <taxon>Pseudomonadota</taxon>
        <taxon>Alphaproteobacteria</taxon>
        <taxon>Rhodobacterales</taxon>
        <taxon>Roseobacteraceae</taxon>
        <taxon>Thalassobacter</taxon>
    </lineage>
</organism>
<dbReference type="PANTHER" id="PTHR45436:SF5">
    <property type="entry name" value="SENSOR HISTIDINE KINASE TRCS"/>
    <property type="match status" value="1"/>
</dbReference>
<evidence type="ECO:0000256" key="8">
    <source>
        <dbReference type="ARBA" id="ARBA00022989"/>
    </source>
</evidence>
<gene>
    <name evidence="12" type="primary">cusS</name>
    <name evidence="12" type="ORF">THS5294_02827</name>
</gene>
<dbReference type="EMBL" id="CYRX01000032">
    <property type="protein sequence ID" value="CUH61516.1"/>
    <property type="molecule type" value="Genomic_DNA"/>
</dbReference>
<keyword evidence="5 12" id="KW-0808">Transferase</keyword>
<evidence type="ECO:0000256" key="10">
    <source>
        <dbReference type="SAM" id="Phobius"/>
    </source>
</evidence>
<dbReference type="SUPFAM" id="SSF47384">
    <property type="entry name" value="Homodimeric domain of signal transducing histidine kinase"/>
    <property type="match status" value="1"/>
</dbReference>
<dbReference type="Pfam" id="PF02518">
    <property type="entry name" value="HATPase_c"/>
    <property type="match status" value="1"/>
</dbReference>
<evidence type="ECO:0000259" key="11">
    <source>
        <dbReference type="PROSITE" id="PS50109"/>
    </source>
</evidence>
<dbReference type="InterPro" id="IPR036890">
    <property type="entry name" value="HATPase_C_sf"/>
</dbReference>
<comment type="subcellular location">
    <subcellularLocation>
        <location evidence="2">Membrane</location>
    </subcellularLocation>
</comment>
<dbReference type="SMART" id="SM00387">
    <property type="entry name" value="HATPase_c"/>
    <property type="match status" value="1"/>
</dbReference>
<comment type="catalytic activity">
    <reaction evidence="1">
        <text>ATP + protein L-histidine = ADP + protein N-phospho-L-histidine.</text>
        <dbReference type="EC" id="2.7.13.3"/>
    </reaction>
</comment>
<dbReference type="PANTHER" id="PTHR45436">
    <property type="entry name" value="SENSOR HISTIDINE KINASE YKOH"/>
    <property type="match status" value="1"/>
</dbReference>
<dbReference type="EC" id="2.7.13.3" evidence="3"/>
<name>A0A0P1F239_9RHOB</name>
<keyword evidence="8 10" id="KW-1133">Transmembrane helix</keyword>
<dbReference type="Proteomes" id="UP000051298">
    <property type="component" value="Unassembled WGS sequence"/>
</dbReference>
<dbReference type="PROSITE" id="PS50109">
    <property type="entry name" value="HIS_KIN"/>
    <property type="match status" value="1"/>
</dbReference>
<evidence type="ECO:0000256" key="9">
    <source>
        <dbReference type="ARBA" id="ARBA00023136"/>
    </source>
</evidence>
<dbReference type="InterPro" id="IPR005467">
    <property type="entry name" value="His_kinase_dom"/>
</dbReference>
<evidence type="ECO:0000256" key="4">
    <source>
        <dbReference type="ARBA" id="ARBA00022553"/>
    </source>
</evidence>
<evidence type="ECO:0000313" key="12">
    <source>
        <dbReference type="EMBL" id="CUH61516.1"/>
    </source>
</evidence>
<dbReference type="InterPro" id="IPR003594">
    <property type="entry name" value="HATPase_dom"/>
</dbReference>
<keyword evidence="7 12" id="KW-0418">Kinase</keyword>
<evidence type="ECO:0000313" key="13">
    <source>
        <dbReference type="Proteomes" id="UP000051298"/>
    </source>
</evidence>
<accession>A0A0P1F239</accession>
<dbReference type="Gene3D" id="1.10.287.130">
    <property type="match status" value="1"/>
</dbReference>
<reference evidence="12 13" key="1">
    <citation type="submission" date="2015-09" db="EMBL/GenBank/DDBJ databases">
        <authorList>
            <consortium name="Swine Surveillance"/>
        </authorList>
    </citation>
    <scope>NUCLEOTIDE SEQUENCE [LARGE SCALE GENOMIC DNA]</scope>
    <source>
        <strain evidence="12 13">CECT 5294</strain>
    </source>
</reference>
<evidence type="ECO:0000256" key="6">
    <source>
        <dbReference type="ARBA" id="ARBA00022692"/>
    </source>
</evidence>
<dbReference type="GO" id="GO:0000155">
    <property type="term" value="F:phosphorelay sensor kinase activity"/>
    <property type="evidence" value="ECO:0007669"/>
    <property type="project" value="InterPro"/>
</dbReference>